<evidence type="ECO:0000259" key="7">
    <source>
        <dbReference type="Pfam" id="PF15912"/>
    </source>
</evidence>
<evidence type="ECO:0000313" key="9">
    <source>
        <dbReference type="Proteomes" id="UP000054558"/>
    </source>
</evidence>
<dbReference type="OrthoDB" id="2011702at2759"/>
<feature type="domain" description="Virilizer N-terminal" evidence="7">
    <location>
        <begin position="1"/>
        <end position="118"/>
    </location>
</feature>
<dbReference type="STRING" id="105231.A0A1Y1IHP4"/>
<feature type="compositionally biased region" description="Pro residues" evidence="6">
    <location>
        <begin position="1750"/>
        <end position="1769"/>
    </location>
</feature>
<dbReference type="PANTHER" id="PTHR23185">
    <property type="entry name" value="PROTEIN VIRILIZER HOMOLOG"/>
    <property type="match status" value="1"/>
</dbReference>
<keyword evidence="3" id="KW-0507">mRNA processing</keyword>
<evidence type="ECO:0000313" key="8">
    <source>
        <dbReference type="EMBL" id="GAQ88236.1"/>
    </source>
</evidence>
<feature type="compositionally biased region" description="Low complexity" evidence="6">
    <location>
        <begin position="2020"/>
        <end position="2042"/>
    </location>
</feature>
<proteinExistence type="inferred from homology"/>
<dbReference type="Pfam" id="PF15912">
    <property type="entry name" value="VIR_N"/>
    <property type="match status" value="1"/>
</dbReference>
<name>A0A1Y1IHP4_KLENI</name>
<dbReference type="GO" id="GO:0008380">
    <property type="term" value="P:RNA splicing"/>
    <property type="evidence" value="ECO:0007669"/>
    <property type="project" value="UniProtKB-KW"/>
</dbReference>
<feature type="region of interest" description="Disordered" evidence="6">
    <location>
        <begin position="343"/>
        <end position="383"/>
    </location>
</feature>
<dbReference type="Proteomes" id="UP000054558">
    <property type="component" value="Unassembled WGS sequence"/>
</dbReference>
<feature type="compositionally biased region" description="Low complexity" evidence="6">
    <location>
        <begin position="1983"/>
        <end position="1999"/>
    </location>
</feature>
<accession>A0A1Y1IHP4</accession>
<sequence>MEVLYCDSFLHEAAADHVDEVLFKKPVIVSACHIVPKDGNPEPELLEFFSLTSPPPFNLQVFYHNGDQNASHFQKLGPQISWVADGGKESIDPQPVVTRHLVFRGNYQNLSLIIYGATIPDEADATGAKAANAANPLLIDAAPSFVAKRATSGLRALALSPPEAGRTSWLLPLLQAGEAWEQSGRPELGPRGTHWSLSSIAEAASQVEAASLGAVFGGEAEGPADVSGSGQLASAEYGDGSAAGETAWESGVQVAIRWLAEGGSMLPAGLCAGLVACSHVTTCYRFLAYGGAALLIDLLAREQMSPAVKLRVLACLSRVTSHGFGCEALLGWWLPGATSGGISGPAKTGAEAKPEPMEVDGEDGEKRRGVNGQSQGSSKLRGPSKAYGALLSVLLKPQPRRTALFAARLLKRLRLYELVSDFNQIGREILLSDEDQQFRRHAGASIRMAANLLQEIVSVVTEGDTALGDWPPPMASLSTSVDLNEVSLARAHGPETGDASDPALWALLKDRQLLGMLAALLASPVVRRAQRGTVRAAAGLVGATWALAVPMLETRAGLLFLGEQPASVRALVIALEGSASKQDRNTTLEHERAVPQRQLATMLAIGATELCSGCQLARLLGEGVRAVSLLDALLAAAKVLTAAGGQHQAGEERGGASEQSVREASLEALSAAKELSQMAASESSRQAVVAVLSLPEALPGLLQLLMHQAPEASHLPSATDESPVPEASILPHYIGLILLALLTDPSPAALAVSAPQGLHLQAAIAAQGMQPSSHTPVPESDASVYPLTSVLTSWSAPTVVWKKEGPLALLQLLALLTGLRKGPAAELGFNLQGYHLAHAPDDTDLGLAAKDELERALLASPAAAANATVALRLLAALAVHPAVSATLYDAGGVEVLLQVFAQAAQALDDLPTYFDVPADHVEAGAIAELAEAQQERRILLLLLPALSLTTLLLTKLQSSGVQYRNTPLVTALLTLNSALSSRPAYTADVLKVSPSGNTLLLHAVRQGLASVVAFWAVDARWGPALLPKLLAALPQEAGTVAGEAPRAVLGLLQLLADILPEEYPPAPAHAHSLRALHDGLPVIAAGSVLGPASAGLHTWSHKQGEKLAKALALHVEALGASMGRLALTSCQPLQEALARLSSRVCALGADHSQALTRHLYAPLQSAISDFLADAPGPDEASPPERDARGWRLVRALNLLGYLVQSPAVKAGLQALPVAAQMTSLLRSAGVPAALGARLGIGSLGVLQNLVNPAVCLTPQAPEGQRMVEAAPPHEQSQAVAAALLETVSTLHVKDGRMAAALRVLGLLAGNDRGRNAIATVAWKGGDATSDVEPMDEGVGSKGAFTLLWEALAAALTSSVKASGGSELGKLLGSAAGVGLALADGGKSEHGRRALRRLFEGANFVGGPVQQVVTLLGEVVHTIQGPSAKSVKKDFSLSSSLADVLTSVGAEAAPSPEAALAELTAQAAAFDAPRDLTEQFEEAAAARAAKAKLEEGPNRVALRPGASPRDNVNGDGEWTRSLEGWVSFKEEGSIRIEQRPQDQAWSERVPWQYSTDIVWPPAPKPSLKRKAEGDANEAQAKKQTAAQTAAQAAAATLAARKDPFRARRQNTGRPPSMHVDDFMAQKGGAVAVPAQATAARIHTGGRAPSIRVDDFMKLESEKGRTVVGAPLQPAAEPGAVPLVTSAGAKPVVVRAPTAAVVRLAGQAAVVKPRVDPAKVVVSQAAPTGAKPEARAVPMRPPGAHLQAPARPVQPPPPQQPARAPLPPMVRPPIQSAYIPLPSPTPPSPAPKPVPAAWPKPLHEVAQTADRASADKPQPFKSPQPVPAPPQSQASFADPRRQPPMAASPAETSLRGPAPPSADPRRATAPQQQSFDPRRSAAPQPEAGPSADPRRAAMQAGAPTQAQRPEAPSQPPAHDSRRAASGVPALPTADPRRRADPRLMGRSDSFGAASPPVPVAPGWQKQPSPGGGVQAQRGPQQAYGQSMPSQQQPSPGISQAQAWPTQQQPRYGGQGAAPVGVQSQQMQPAAAQGGAPQGAQAGPSAPRPVQAKTTEMMGKLQEILKQPGFIQGLLKDRAKMATFLAANPAIVPMLKNMLAQMGKKSM</sequence>
<dbReference type="GO" id="GO:0036396">
    <property type="term" value="C:RNA N6-methyladenosine methyltransferase complex"/>
    <property type="evidence" value="ECO:0000318"/>
    <property type="project" value="GO_Central"/>
</dbReference>
<evidence type="ECO:0000256" key="5">
    <source>
        <dbReference type="ARBA" id="ARBA00023242"/>
    </source>
</evidence>
<feature type="compositionally biased region" description="Pro residues" evidence="6">
    <location>
        <begin position="1779"/>
        <end position="1796"/>
    </location>
</feature>
<feature type="region of interest" description="Disordered" evidence="6">
    <location>
        <begin position="1555"/>
        <end position="1577"/>
    </location>
</feature>
<dbReference type="InterPro" id="IPR031801">
    <property type="entry name" value="VIR_N"/>
</dbReference>
<evidence type="ECO:0000256" key="6">
    <source>
        <dbReference type="SAM" id="MobiDB-lite"/>
    </source>
</evidence>
<dbReference type="EMBL" id="DF237361">
    <property type="protein sequence ID" value="GAQ88236.1"/>
    <property type="molecule type" value="Genomic_DNA"/>
</dbReference>
<dbReference type="GO" id="GO:0006397">
    <property type="term" value="P:mRNA processing"/>
    <property type="evidence" value="ECO:0007669"/>
    <property type="project" value="UniProtKB-KW"/>
</dbReference>
<gene>
    <name evidence="8" type="ORF">KFL_004120030</name>
</gene>
<feature type="region of interest" description="Disordered" evidence="6">
    <location>
        <begin position="1596"/>
        <end position="1616"/>
    </location>
</feature>
<feature type="compositionally biased region" description="Pro residues" evidence="6">
    <location>
        <begin position="1818"/>
        <end position="1828"/>
    </location>
</feature>
<dbReference type="GO" id="GO:0005634">
    <property type="term" value="C:nucleus"/>
    <property type="evidence" value="ECO:0007669"/>
    <property type="project" value="UniProtKB-SubCell"/>
</dbReference>
<protein>
    <recommendedName>
        <fullName evidence="7">Virilizer N-terminal domain-containing protein</fullName>
    </recommendedName>
</protein>
<keyword evidence="4" id="KW-0508">mRNA splicing</keyword>
<organism evidence="8 9">
    <name type="scientific">Klebsormidium nitens</name>
    <name type="common">Green alga</name>
    <name type="synonym">Ulothrix nitens</name>
    <dbReference type="NCBI Taxonomy" id="105231"/>
    <lineage>
        <taxon>Eukaryota</taxon>
        <taxon>Viridiplantae</taxon>
        <taxon>Streptophyta</taxon>
        <taxon>Klebsormidiophyceae</taxon>
        <taxon>Klebsormidiales</taxon>
        <taxon>Klebsormidiaceae</taxon>
        <taxon>Klebsormidium</taxon>
    </lineage>
</organism>
<feature type="compositionally biased region" description="Basic and acidic residues" evidence="6">
    <location>
        <begin position="1932"/>
        <end position="1943"/>
    </location>
</feature>
<evidence type="ECO:0000256" key="4">
    <source>
        <dbReference type="ARBA" id="ARBA00023187"/>
    </source>
</evidence>
<dbReference type="OMA" id="WYLEPAP"/>
<dbReference type="PANTHER" id="PTHR23185:SF0">
    <property type="entry name" value="PROTEIN VIRILIZER HOMOLOG"/>
    <property type="match status" value="1"/>
</dbReference>
<evidence type="ECO:0000256" key="1">
    <source>
        <dbReference type="ARBA" id="ARBA00004123"/>
    </source>
</evidence>
<dbReference type="InterPro" id="IPR026736">
    <property type="entry name" value="Virilizer"/>
</dbReference>
<feature type="region of interest" description="Disordered" evidence="6">
    <location>
        <begin position="1722"/>
        <end position="2048"/>
    </location>
</feature>
<keyword evidence="9" id="KW-1185">Reference proteome</keyword>
<evidence type="ECO:0000256" key="2">
    <source>
        <dbReference type="ARBA" id="ARBA00008371"/>
    </source>
</evidence>
<reference evidence="8 9" key="1">
    <citation type="journal article" date="2014" name="Nat. Commun.">
        <title>Klebsormidium flaccidum genome reveals primary factors for plant terrestrial adaptation.</title>
        <authorList>
            <person name="Hori K."/>
            <person name="Maruyama F."/>
            <person name="Fujisawa T."/>
            <person name="Togashi T."/>
            <person name="Yamamoto N."/>
            <person name="Seo M."/>
            <person name="Sato S."/>
            <person name="Yamada T."/>
            <person name="Mori H."/>
            <person name="Tajima N."/>
            <person name="Moriyama T."/>
            <person name="Ikeuchi M."/>
            <person name="Watanabe M."/>
            <person name="Wada H."/>
            <person name="Kobayashi K."/>
            <person name="Saito M."/>
            <person name="Masuda T."/>
            <person name="Sasaki-Sekimoto Y."/>
            <person name="Mashiguchi K."/>
            <person name="Awai K."/>
            <person name="Shimojima M."/>
            <person name="Masuda S."/>
            <person name="Iwai M."/>
            <person name="Nobusawa T."/>
            <person name="Narise T."/>
            <person name="Kondo S."/>
            <person name="Saito H."/>
            <person name="Sato R."/>
            <person name="Murakawa M."/>
            <person name="Ihara Y."/>
            <person name="Oshima-Yamada Y."/>
            <person name="Ohtaka K."/>
            <person name="Satoh M."/>
            <person name="Sonobe K."/>
            <person name="Ishii M."/>
            <person name="Ohtani R."/>
            <person name="Kanamori-Sato M."/>
            <person name="Honoki R."/>
            <person name="Miyazaki D."/>
            <person name="Mochizuki H."/>
            <person name="Umetsu J."/>
            <person name="Higashi K."/>
            <person name="Shibata D."/>
            <person name="Kamiya Y."/>
            <person name="Sato N."/>
            <person name="Nakamura Y."/>
            <person name="Tabata S."/>
            <person name="Ida S."/>
            <person name="Kurokawa K."/>
            <person name="Ohta H."/>
        </authorList>
    </citation>
    <scope>NUCLEOTIDE SEQUENCE [LARGE SCALE GENOMIC DNA]</scope>
    <source>
        <strain evidence="8 9">NIES-2285</strain>
    </source>
</reference>
<keyword evidence="5" id="KW-0539">Nucleus</keyword>
<comment type="subcellular location">
    <subcellularLocation>
        <location evidence="1">Nucleus</location>
    </subcellularLocation>
</comment>
<feature type="region of interest" description="Disordered" evidence="6">
    <location>
        <begin position="1490"/>
        <end position="1515"/>
    </location>
</feature>
<evidence type="ECO:0000256" key="3">
    <source>
        <dbReference type="ARBA" id="ARBA00022664"/>
    </source>
</evidence>
<comment type="similarity">
    <text evidence="2">Belongs to the vir family.</text>
</comment>